<sequence>MESRKTSPANYWTYTSEKIFSEIGSGPNGLTESEAKKRLGTYGKNSFGSSQKVGGIVLFLRQFANPITIILLFASALSWFLSDPTDGIIIQCIVLLSSILGYWQEKSASDSLHSLLSMVRLNASTIRDNVEAELDSQSLVPGDLIRLRVGDIIPADAYLIDSDRLFLDEAAFTGETFPVEKTPGLLPEETALSKRSNLLYMGSHVVSGSGLALIYATGKHTQFGEIYKRLNERKPETDFEKGIRKFGNLLLEITLGLVLVILGINILLEKPILDSFLFALAIAVGLTPQLLPAIININLAKGAKQMSQKKVIVKRLNSIENFGSMDVLCSDKTGTLTEGVIQVHTSVDPNGNQNQNVLKFASINSNLQSGFQNPMDLAISKAWPISPDTISKSGELSYDFHRKRITVVVKIDGKRTAICKGACTPLLEICDRYLDSEGCIQPISEAIESIQQVYETFSQQGYRMIGISIKEIGENDPLDYEIESSMIFIGFVAFSDSAKVGIQDTVRNLGDLGIRLKMITGDNRWIAQQVAKSVGISSATVLTGQELQSIGEEALRVKAEETDVFAEIEPNQKQRIILALKKAGHVVGYIGDGINDASALHSADVGISVDSAVDVAKEAADIVLLEKDLAVLLDGVKEGRITFANTLKYVFMATSANFGNMFSVAGASAFLSYLPLLPKQILLTNLLTDLPEMTIASDEVDKDWIIRPRKWDIKFIGRFMLVFGFLSSLFDYATFGLLLFGLGANETQFQTGWFIESVVSASLIVLVIRTKNVFYRSKPGKLLLSATLLCIGFVFSIPYLPLAETFGFGRLPLLFYGYLLGIVVFYIGSAEFAKYIFYKRER</sequence>
<feature type="domain" description="Cation-transporting P-type ATPase N-terminal" evidence="19">
    <location>
        <begin position="10"/>
        <end position="83"/>
    </location>
</feature>
<evidence type="ECO:0000256" key="17">
    <source>
        <dbReference type="ARBA" id="ARBA00047295"/>
    </source>
</evidence>
<dbReference type="EMBL" id="RQHS01000018">
    <property type="protein sequence ID" value="TGM98470.1"/>
    <property type="molecule type" value="Genomic_DNA"/>
</dbReference>
<evidence type="ECO:0000256" key="16">
    <source>
        <dbReference type="ARBA" id="ARBA00029806"/>
    </source>
</evidence>
<dbReference type="SFLD" id="SFLDF00027">
    <property type="entry name" value="p-type_atpase"/>
    <property type="match status" value="1"/>
</dbReference>
<dbReference type="Pfam" id="PF00690">
    <property type="entry name" value="Cation_ATPase_N"/>
    <property type="match status" value="1"/>
</dbReference>
<dbReference type="SUPFAM" id="SSF81653">
    <property type="entry name" value="Calcium ATPase, transduction domain A"/>
    <property type="match status" value="1"/>
</dbReference>
<dbReference type="AlphaFoldDB" id="A0A4Z1ACC2"/>
<comment type="catalytic activity">
    <reaction evidence="17">
        <text>Mg(2+)(out) + ATP + H2O = Mg(2+)(in) + ADP + phosphate + H(+)</text>
        <dbReference type="Rhea" id="RHEA:10260"/>
        <dbReference type="ChEBI" id="CHEBI:15377"/>
        <dbReference type="ChEBI" id="CHEBI:15378"/>
        <dbReference type="ChEBI" id="CHEBI:18420"/>
        <dbReference type="ChEBI" id="CHEBI:30616"/>
        <dbReference type="ChEBI" id="CHEBI:43474"/>
        <dbReference type="ChEBI" id="CHEBI:456216"/>
        <dbReference type="EC" id="7.2.2.14"/>
    </reaction>
</comment>
<dbReference type="InterPro" id="IPR006415">
    <property type="entry name" value="P-type_ATPase_IIIB"/>
</dbReference>
<keyword evidence="13" id="KW-1278">Translocase</keyword>
<evidence type="ECO:0000256" key="2">
    <source>
        <dbReference type="ARBA" id="ARBA00004429"/>
    </source>
</evidence>
<feature type="transmembrane region" description="Helical" evidence="18">
    <location>
        <begin position="782"/>
        <end position="801"/>
    </location>
</feature>
<keyword evidence="21" id="KW-1185">Reference proteome</keyword>
<evidence type="ECO:0000256" key="12">
    <source>
        <dbReference type="ARBA" id="ARBA00022842"/>
    </source>
</evidence>
<name>A0A4Z1ACC2_9LEPT</name>
<evidence type="ECO:0000313" key="20">
    <source>
        <dbReference type="EMBL" id="TGM98470.1"/>
    </source>
</evidence>
<dbReference type="RefSeq" id="WP_135757052.1">
    <property type="nucleotide sequence ID" value="NZ_RQHS01000018.1"/>
</dbReference>
<accession>A0A4Z1ACC2</accession>
<reference evidence="20" key="1">
    <citation type="journal article" date="2019" name="PLoS Negl. Trop. Dis.">
        <title>Revisiting the worldwide diversity of Leptospira species in the environment.</title>
        <authorList>
            <person name="Vincent A.T."/>
            <person name="Schiettekatte O."/>
            <person name="Bourhy P."/>
            <person name="Veyrier F.J."/>
            <person name="Picardeau M."/>
        </authorList>
    </citation>
    <scope>NUCLEOTIDE SEQUENCE [LARGE SCALE GENOMIC DNA]</scope>
    <source>
        <strain evidence="20">201601113</strain>
    </source>
</reference>
<dbReference type="PROSITE" id="PS00154">
    <property type="entry name" value="ATPASE_E1_E2"/>
    <property type="match status" value="1"/>
</dbReference>
<dbReference type="InterPro" id="IPR008250">
    <property type="entry name" value="ATPase_P-typ_transduc_dom_A_sf"/>
</dbReference>
<dbReference type="Gene3D" id="3.40.50.1000">
    <property type="entry name" value="HAD superfamily/HAD-like"/>
    <property type="match status" value="1"/>
</dbReference>
<dbReference type="InterPro" id="IPR036412">
    <property type="entry name" value="HAD-like_sf"/>
</dbReference>
<dbReference type="GO" id="GO:0015444">
    <property type="term" value="F:P-type magnesium transporter activity"/>
    <property type="evidence" value="ECO:0007669"/>
    <property type="project" value="UniProtKB-EC"/>
</dbReference>
<keyword evidence="7" id="KW-0997">Cell inner membrane</keyword>
<dbReference type="EC" id="7.2.2.14" evidence="4"/>
<keyword evidence="15 18" id="KW-0472">Membrane</keyword>
<evidence type="ECO:0000256" key="1">
    <source>
        <dbReference type="ARBA" id="ARBA00003954"/>
    </source>
</evidence>
<keyword evidence="9 18" id="KW-0812">Transmembrane</keyword>
<dbReference type="SMART" id="SM00831">
    <property type="entry name" value="Cation_ATPase_N"/>
    <property type="match status" value="1"/>
</dbReference>
<keyword evidence="20" id="KW-0378">Hydrolase</keyword>
<evidence type="ECO:0000256" key="11">
    <source>
        <dbReference type="ARBA" id="ARBA00022840"/>
    </source>
</evidence>
<dbReference type="FunFam" id="3.40.50.1000:FF:000001">
    <property type="entry name" value="Phospholipid-transporting ATPase IC"/>
    <property type="match status" value="1"/>
</dbReference>
<dbReference type="SUPFAM" id="SSF56784">
    <property type="entry name" value="HAD-like"/>
    <property type="match status" value="1"/>
</dbReference>
<dbReference type="OrthoDB" id="9760364at2"/>
<dbReference type="InterPro" id="IPR023214">
    <property type="entry name" value="HAD_sf"/>
</dbReference>
<evidence type="ECO:0000256" key="14">
    <source>
        <dbReference type="ARBA" id="ARBA00022989"/>
    </source>
</evidence>
<dbReference type="InterPro" id="IPR004014">
    <property type="entry name" value="ATPase_P-typ_cation-transptr_N"/>
</dbReference>
<evidence type="ECO:0000256" key="3">
    <source>
        <dbReference type="ARBA" id="ARBA00008746"/>
    </source>
</evidence>
<dbReference type="PRINTS" id="PR01836">
    <property type="entry name" value="MGATPASE"/>
</dbReference>
<dbReference type="InterPro" id="IPR023299">
    <property type="entry name" value="ATPase_P-typ_cyto_dom_N"/>
</dbReference>
<dbReference type="Pfam" id="PF13246">
    <property type="entry name" value="Cation_ATPase"/>
    <property type="match status" value="1"/>
</dbReference>
<dbReference type="SUPFAM" id="SSF81665">
    <property type="entry name" value="Calcium ATPase, transmembrane domain M"/>
    <property type="match status" value="1"/>
</dbReference>
<comment type="similarity">
    <text evidence="3">Belongs to the cation transport ATPase (P-type) (TC 3.A.3) family. Type IIIB subfamily.</text>
</comment>
<keyword evidence="8" id="KW-0597">Phosphoprotein</keyword>
<keyword evidence="11" id="KW-0067">ATP-binding</keyword>
<dbReference type="SFLD" id="SFLDG00002">
    <property type="entry name" value="C1.7:_P-type_atpase_like"/>
    <property type="match status" value="1"/>
</dbReference>
<feature type="transmembrane region" description="Helical" evidence="18">
    <location>
        <begin position="813"/>
        <end position="837"/>
    </location>
</feature>
<dbReference type="Pfam" id="PF00689">
    <property type="entry name" value="Cation_ATPase_C"/>
    <property type="match status" value="1"/>
</dbReference>
<dbReference type="PANTHER" id="PTHR42861">
    <property type="entry name" value="CALCIUM-TRANSPORTING ATPASE"/>
    <property type="match status" value="1"/>
</dbReference>
<comment type="subcellular location">
    <subcellularLocation>
        <location evidence="2">Cell inner membrane</location>
        <topology evidence="2">Multi-pass membrane protein</topology>
    </subcellularLocation>
</comment>
<organism evidence="20 21">
    <name type="scientific">Leptospira dzoumogneensis</name>
    <dbReference type="NCBI Taxonomy" id="2484904"/>
    <lineage>
        <taxon>Bacteria</taxon>
        <taxon>Pseudomonadati</taxon>
        <taxon>Spirochaetota</taxon>
        <taxon>Spirochaetia</taxon>
        <taxon>Leptospirales</taxon>
        <taxon>Leptospiraceae</taxon>
        <taxon>Leptospira</taxon>
    </lineage>
</organism>
<dbReference type="GO" id="GO:0005524">
    <property type="term" value="F:ATP binding"/>
    <property type="evidence" value="ECO:0007669"/>
    <property type="project" value="UniProtKB-KW"/>
</dbReference>
<gene>
    <name evidence="20" type="primary">mgtA</name>
    <name evidence="20" type="ORF">EHR06_11060</name>
</gene>
<proteinExistence type="inferred from homology"/>
<keyword evidence="14 18" id="KW-1133">Transmembrane helix</keyword>
<dbReference type="GO" id="GO:0005886">
    <property type="term" value="C:plasma membrane"/>
    <property type="evidence" value="ECO:0007669"/>
    <property type="project" value="UniProtKB-SubCell"/>
</dbReference>
<comment type="function">
    <text evidence="1">Mediates magnesium influx to the cytosol.</text>
</comment>
<feature type="transmembrane region" description="Helical" evidence="18">
    <location>
        <begin position="87"/>
        <end position="103"/>
    </location>
</feature>
<evidence type="ECO:0000256" key="6">
    <source>
        <dbReference type="ARBA" id="ARBA00022475"/>
    </source>
</evidence>
<evidence type="ECO:0000313" key="21">
    <source>
        <dbReference type="Proteomes" id="UP000297241"/>
    </source>
</evidence>
<dbReference type="InterPro" id="IPR018303">
    <property type="entry name" value="ATPase_P-typ_P_site"/>
</dbReference>
<feature type="transmembrane region" description="Helical" evidence="18">
    <location>
        <begin position="715"/>
        <end position="740"/>
    </location>
</feature>
<evidence type="ECO:0000256" key="5">
    <source>
        <dbReference type="ARBA" id="ARBA00013555"/>
    </source>
</evidence>
<dbReference type="NCBIfam" id="TIGR01494">
    <property type="entry name" value="ATPase_P-type"/>
    <property type="match status" value="2"/>
</dbReference>
<evidence type="ECO:0000256" key="4">
    <source>
        <dbReference type="ARBA" id="ARBA00012786"/>
    </source>
</evidence>
<dbReference type="Pfam" id="PF00122">
    <property type="entry name" value="E1-E2_ATPase"/>
    <property type="match status" value="1"/>
</dbReference>
<dbReference type="Gene3D" id="2.70.150.10">
    <property type="entry name" value="Calcium-transporting ATPase, cytoplasmic transduction domain A"/>
    <property type="match status" value="1"/>
</dbReference>
<feature type="transmembrane region" description="Helical" evidence="18">
    <location>
        <begin position="280"/>
        <end position="300"/>
    </location>
</feature>
<keyword evidence="12" id="KW-0460">Magnesium</keyword>
<evidence type="ECO:0000256" key="7">
    <source>
        <dbReference type="ARBA" id="ARBA00022519"/>
    </source>
</evidence>
<evidence type="ECO:0000256" key="15">
    <source>
        <dbReference type="ARBA" id="ARBA00023136"/>
    </source>
</evidence>
<evidence type="ECO:0000256" key="8">
    <source>
        <dbReference type="ARBA" id="ARBA00022553"/>
    </source>
</evidence>
<feature type="transmembrane region" description="Helical" evidence="18">
    <location>
        <begin position="752"/>
        <end position="770"/>
    </location>
</feature>
<feature type="transmembrane region" description="Helical" evidence="18">
    <location>
        <begin position="249"/>
        <end position="268"/>
    </location>
</feature>
<dbReference type="Proteomes" id="UP000297241">
    <property type="component" value="Unassembled WGS sequence"/>
</dbReference>
<evidence type="ECO:0000256" key="13">
    <source>
        <dbReference type="ARBA" id="ARBA00022967"/>
    </source>
</evidence>
<comment type="caution">
    <text evidence="20">The sequence shown here is derived from an EMBL/GenBank/DDBJ whole genome shotgun (WGS) entry which is preliminary data.</text>
</comment>
<evidence type="ECO:0000256" key="18">
    <source>
        <dbReference type="SAM" id="Phobius"/>
    </source>
</evidence>
<protein>
    <recommendedName>
        <fullName evidence="5">Magnesium-transporting ATPase, P-type 1</fullName>
        <ecNumber evidence="4">7.2.2.14</ecNumber>
    </recommendedName>
    <alternativeName>
        <fullName evidence="16">Mg(2+) transport ATPase, P-type 1</fullName>
    </alternativeName>
</protein>
<feature type="transmembrane region" description="Helical" evidence="18">
    <location>
        <begin position="63"/>
        <end position="81"/>
    </location>
</feature>
<dbReference type="InterPro" id="IPR023298">
    <property type="entry name" value="ATPase_P-typ_TM_dom_sf"/>
</dbReference>
<dbReference type="Gene3D" id="1.20.1110.10">
    <property type="entry name" value="Calcium-transporting ATPase, transmembrane domain"/>
    <property type="match status" value="1"/>
</dbReference>
<evidence type="ECO:0000256" key="10">
    <source>
        <dbReference type="ARBA" id="ARBA00022741"/>
    </source>
</evidence>
<dbReference type="GO" id="GO:0016887">
    <property type="term" value="F:ATP hydrolysis activity"/>
    <property type="evidence" value="ECO:0007669"/>
    <property type="project" value="InterPro"/>
</dbReference>
<keyword evidence="10" id="KW-0547">Nucleotide-binding</keyword>
<dbReference type="InterPro" id="IPR044492">
    <property type="entry name" value="P_typ_ATPase_HD_dom"/>
</dbReference>
<dbReference type="InterPro" id="IPR059000">
    <property type="entry name" value="ATPase_P-type_domA"/>
</dbReference>
<dbReference type="NCBIfam" id="TIGR01524">
    <property type="entry name" value="ATPase-IIIB_Mg"/>
    <property type="match status" value="1"/>
</dbReference>
<dbReference type="InterPro" id="IPR006068">
    <property type="entry name" value="ATPase_P-typ_cation-transptr_C"/>
</dbReference>
<evidence type="ECO:0000256" key="9">
    <source>
        <dbReference type="ARBA" id="ARBA00022692"/>
    </source>
</evidence>
<keyword evidence="6" id="KW-1003">Cell membrane</keyword>
<dbReference type="SFLD" id="SFLDS00003">
    <property type="entry name" value="Haloacid_Dehalogenase"/>
    <property type="match status" value="1"/>
</dbReference>
<dbReference type="Gene3D" id="3.40.1110.10">
    <property type="entry name" value="Calcium-transporting ATPase, cytoplasmic domain N"/>
    <property type="match status" value="1"/>
</dbReference>
<dbReference type="InterPro" id="IPR001757">
    <property type="entry name" value="P_typ_ATPase"/>
</dbReference>
<evidence type="ECO:0000259" key="19">
    <source>
        <dbReference type="SMART" id="SM00831"/>
    </source>
</evidence>